<feature type="coiled-coil region" evidence="1">
    <location>
        <begin position="26"/>
        <end position="53"/>
    </location>
</feature>
<evidence type="ECO:0000313" key="4">
    <source>
        <dbReference type="RefSeq" id="XP_016486852.1"/>
    </source>
</evidence>
<dbReference type="RefSeq" id="XP_016486856.1">
    <property type="nucleotide sequence ID" value="XM_016631370.1"/>
</dbReference>
<accession>A0A1S4BD81</accession>
<dbReference type="OrthoDB" id="1286549at2759"/>
<name>A0A1S4BD81_TOBAC</name>
<evidence type="ECO:0000256" key="2">
    <source>
        <dbReference type="SAM" id="Phobius"/>
    </source>
</evidence>
<dbReference type="GeneID" id="107807081"/>
<protein>
    <submittedName>
        <fullName evidence="4 5">Uncharacterized protein</fullName>
    </submittedName>
</protein>
<dbReference type="AlphaFoldDB" id="A0A1S4BD81"/>
<evidence type="ECO:0000313" key="5">
    <source>
        <dbReference type="RefSeq" id="XP_016486854.1"/>
    </source>
</evidence>
<keyword evidence="3" id="KW-1185">Reference proteome</keyword>
<feature type="transmembrane region" description="Helical" evidence="2">
    <location>
        <begin position="79"/>
        <end position="100"/>
    </location>
</feature>
<keyword evidence="2" id="KW-0812">Transmembrane</keyword>
<dbReference type="KEGG" id="nta:107807081"/>
<keyword evidence="1" id="KW-0175">Coiled coil</keyword>
<dbReference type="RefSeq" id="XP_016486852.1">
    <property type="nucleotide sequence ID" value="XM_016631366.1"/>
</dbReference>
<evidence type="ECO:0000256" key="1">
    <source>
        <dbReference type="SAM" id="Coils"/>
    </source>
</evidence>
<dbReference type="PaxDb" id="4097-A0A1S4BD81"/>
<sequence>MAGTEDIANDDVEVPLYASPANVLKLLKVEQKRNKLDSQKNELQQQADSAISSLYKNILLYVAYTGGIIYFHTTELPSAIAFNVSILSMCLFMTGLFFHTSWAKSMITRRDGYIEFFAERHKRLRVDARILVELENNRRRRRLAANIADNSEGPLIDMASFMTRCKTIYDAADFYDFLKVYHKKINLSWVLGGVYVLFVLIIAFFNYYYKQGQDYSFSD</sequence>
<evidence type="ECO:0000313" key="3">
    <source>
        <dbReference type="Proteomes" id="UP000790787"/>
    </source>
</evidence>
<feature type="transmembrane region" description="Helical" evidence="2">
    <location>
        <begin position="187"/>
        <end position="209"/>
    </location>
</feature>
<evidence type="ECO:0000313" key="6">
    <source>
        <dbReference type="RefSeq" id="XP_016486855.1"/>
    </source>
</evidence>
<feature type="transmembrane region" description="Helical" evidence="2">
    <location>
        <begin position="54"/>
        <end position="73"/>
    </location>
</feature>
<dbReference type="RefSeq" id="XP_016486855.1">
    <property type="nucleotide sequence ID" value="XM_016631369.1"/>
</dbReference>
<keyword evidence="2" id="KW-0472">Membrane</keyword>
<reference key="1">
    <citation type="journal article" date="2014" name="Nat. Commun.">
        <title>The tobacco genome sequence and its comparison with those of tomato and potato.</title>
        <authorList>
            <person name="Sierro N."/>
            <person name="Battey J.N."/>
            <person name="Ouadi S."/>
            <person name="Bakaher N."/>
            <person name="Bovet L."/>
            <person name="Willig A."/>
            <person name="Goepfert S."/>
            <person name="Peitsch M.C."/>
            <person name="Ivanov N.V."/>
        </authorList>
    </citation>
    <scope>NUCLEOTIDE SEQUENCE [LARGE SCALE GENOMIC DNA]</scope>
    <source>
        <strain>cv. TN90</strain>
    </source>
</reference>
<proteinExistence type="predicted"/>
<evidence type="ECO:0000313" key="7">
    <source>
        <dbReference type="RefSeq" id="XP_016486856.1"/>
    </source>
</evidence>
<dbReference type="Proteomes" id="UP000790787">
    <property type="component" value="Chromosome 7"/>
</dbReference>
<organism evidence="5">
    <name type="scientific">Nicotiana tabacum</name>
    <name type="common">Common tobacco</name>
    <dbReference type="NCBI Taxonomy" id="4097"/>
    <lineage>
        <taxon>Eukaryota</taxon>
        <taxon>Viridiplantae</taxon>
        <taxon>Streptophyta</taxon>
        <taxon>Embryophyta</taxon>
        <taxon>Tracheophyta</taxon>
        <taxon>Spermatophyta</taxon>
        <taxon>Magnoliopsida</taxon>
        <taxon>eudicotyledons</taxon>
        <taxon>Gunneridae</taxon>
        <taxon>Pentapetalae</taxon>
        <taxon>asterids</taxon>
        <taxon>lamiids</taxon>
        <taxon>Solanales</taxon>
        <taxon>Solanaceae</taxon>
        <taxon>Nicotianoideae</taxon>
        <taxon>Nicotianeae</taxon>
        <taxon>Nicotiana</taxon>
    </lineage>
</organism>
<keyword evidence="2" id="KW-1133">Transmembrane helix</keyword>
<dbReference type="RefSeq" id="XP_016486854.1">
    <property type="nucleotide sequence ID" value="XM_016631368.1"/>
</dbReference>
<reference evidence="4 5" key="2">
    <citation type="submission" date="2025-04" db="UniProtKB">
        <authorList>
            <consortium name="RefSeq"/>
        </authorList>
    </citation>
    <scope>IDENTIFICATION</scope>
</reference>
<gene>
    <name evidence="4 5 6 7" type="primary">LOC107807081</name>
</gene>